<dbReference type="RefSeq" id="XP_018691715.1">
    <property type="nucleotide sequence ID" value="XM_018838947.1"/>
</dbReference>
<feature type="region of interest" description="Disordered" evidence="1">
    <location>
        <begin position="54"/>
        <end position="89"/>
    </location>
</feature>
<evidence type="ECO:0000313" key="3">
    <source>
        <dbReference type="Proteomes" id="UP000078343"/>
    </source>
</evidence>
<dbReference type="Proteomes" id="UP000078343">
    <property type="component" value="Unassembled WGS sequence"/>
</dbReference>
<dbReference type="AlphaFoldDB" id="A0A178ZF09"/>
<accession>A0A178ZF09</accession>
<keyword evidence="3" id="KW-1185">Reference proteome</keyword>
<evidence type="ECO:0000256" key="1">
    <source>
        <dbReference type="SAM" id="MobiDB-lite"/>
    </source>
</evidence>
<dbReference type="EMBL" id="LVYI01000006">
    <property type="protein sequence ID" value="OAP58348.1"/>
    <property type="molecule type" value="Genomic_DNA"/>
</dbReference>
<dbReference type="OrthoDB" id="4117293at2759"/>
<organism evidence="2 3">
    <name type="scientific">Fonsecaea erecta</name>
    <dbReference type="NCBI Taxonomy" id="1367422"/>
    <lineage>
        <taxon>Eukaryota</taxon>
        <taxon>Fungi</taxon>
        <taxon>Dikarya</taxon>
        <taxon>Ascomycota</taxon>
        <taxon>Pezizomycotina</taxon>
        <taxon>Eurotiomycetes</taxon>
        <taxon>Chaetothyriomycetidae</taxon>
        <taxon>Chaetothyriales</taxon>
        <taxon>Herpotrichiellaceae</taxon>
        <taxon>Fonsecaea</taxon>
    </lineage>
</organism>
<reference evidence="2 3" key="1">
    <citation type="submission" date="2016-04" db="EMBL/GenBank/DDBJ databases">
        <title>Draft genome of Fonsecaea erecta CBS 125763.</title>
        <authorList>
            <person name="Weiss V.A."/>
            <person name="Vicente V.A."/>
            <person name="Raittz R.T."/>
            <person name="Moreno L.F."/>
            <person name="De Souza E.M."/>
            <person name="Pedrosa F.O."/>
            <person name="Steffens M.B."/>
            <person name="Faoro H."/>
            <person name="Tadra-Sfeir M.Z."/>
            <person name="Najafzadeh M.J."/>
            <person name="Felipe M.S."/>
            <person name="Teixeira M."/>
            <person name="Sun J."/>
            <person name="Xi L."/>
            <person name="Gomes R."/>
            <person name="De Azevedo C.M."/>
            <person name="Salgado C.G."/>
            <person name="Da Silva M.B."/>
            <person name="Nascimento M.F."/>
            <person name="Queiroz-Telles F."/>
            <person name="Attili D.S."/>
            <person name="Gorbushina A."/>
        </authorList>
    </citation>
    <scope>NUCLEOTIDE SEQUENCE [LARGE SCALE GENOMIC DNA]</scope>
    <source>
        <strain evidence="2 3">CBS 125763</strain>
    </source>
</reference>
<dbReference type="GeneID" id="30011606"/>
<evidence type="ECO:0000313" key="2">
    <source>
        <dbReference type="EMBL" id="OAP58348.1"/>
    </source>
</evidence>
<proteinExistence type="predicted"/>
<sequence>MCTHLDTVLPDDLKLSLHQGFWNHRRNCARCSARNNPSSWLYNNTRCPLELLVKRPQPKADDTKTPKVQAAPPRPVNKKEPSDNERRAQGLVKVTYEVDDDFDAAGGTGVKRTIWIRDFSAEEYDPVEEKETIYEEISILIK</sequence>
<comment type="caution">
    <text evidence="2">The sequence shown here is derived from an EMBL/GenBank/DDBJ whole genome shotgun (WGS) entry which is preliminary data.</text>
</comment>
<gene>
    <name evidence="2" type="ORF">AYL99_07438</name>
</gene>
<name>A0A178ZF09_9EURO</name>
<protein>
    <submittedName>
        <fullName evidence="2">Uncharacterized protein</fullName>
    </submittedName>
</protein>
<feature type="compositionally biased region" description="Basic and acidic residues" evidence="1">
    <location>
        <begin position="77"/>
        <end position="88"/>
    </location>
</feature>